<sequence length="211" mass="24207">MTQFNTKRASLDTLSPEDICAVMKFEDGDPNENPWVLGKPPTLKIEIRDYDPIWATLFIQEKARIQAALGEAALHIDHIGSTAVPNLAAKPIIDIDLIVEDPTAENRYIPQLTALGYVHTIREPSWYEHRMLYLDKPQVNLHVFAPGCPEHLRHQLFRDWLMTHPDDLATYAVSKMKAKEGVNTMMDYNQKKNDTIQKIYAKLFTHLQKNS</sequence>
<proteinExistence type="predicted"/>
<name>A0A140SSF5_PROSM</name>
<dbReference type="InterPro" id="IPR007344">
    <property type="entry name" value="GrpB/CoaE"/>
</dbReference>
<dbReference type="RefSeq" id="WP_014655982.1">
    <property type="nucleotide sequence ID" value="NC_017731.1"/>
</dbReference>
<protein>
    <recommendedName>
        <fullName evidence="3">Dephospho-CoA kinase/protein folding accessory domain-containing protein</fullName>
    </recommendedName>
</protein>
<dbReference type="HOGENOM" id="CLU_086407_1_0_6"/>
<dbReference type="EMBL" id="CP003488">
    <property type="protein sequence ID" value="AFH91907.1"/>
    <property type="molecule type" value="Genomic_DNA"/>
</dbReference>
<dbReference type="PANTHER" id="PTHR34822">
    <property type="entry name" value="GRPB DOMAIN PROTEIN (AFU_ORTHOLOGUE AFUA_1G01530)"/>
    <property type="match status" value="1"/>
</dbReference>
<gene>
    <name evidence="1" type="ordered locus">S70_00005</name>
</gene>
<evidence type="ECO:0000313" key="2">
    <source>
        <dbReference type="Proteomes" id="UP000005012"/>
    </source>
</evidence>
<dbReference type="Pfam" id="PF04229">
    <property type="entry name" value="GrpB"/>
    <property type="match status" value="1"/>
</dbReference>
<evidence type="ECO:0000313" key="1">
    <source>
        <dbReference type="EMBL" id="AFH91907.1"/>
    </source>
</evidence>
<dbReference type="PATRIC" id="fig|1157951.4.peg.2"/>
<dbReference type="OrthoDB" id="9799092at2"/>
<dbReference type="SUPFAM" id="SSF81301">
    <property type="entry name" value="Nucleotidyltransferase"/>
    <property type="match status" value="1"/>
</dbReference>
<dbReference type="Proteomes" id="UP000005012">
    <property type="component" value="Chromosome"/>
</dbReference>
<reference evidence="1 2" key="1">
    <citation type="journal article" date="2012" name="J. Bacteriol.">
        <title>Complete Genome Sequence of Providencia stuartii Clinical Isolate MRSN 2154.</title>
        <authorList>
            <person name="Clifford R.J."/>
            <person name="Hang J."/>
            <person name="Riley M.C."/>
            <person name="Onmus-Leone F."/>
            <person name="Kuschner R.A."/>
            <person name="Lesho E.P."/>
            <person name="Waterman P.E."/>
        </authorList>
    </citation>
    <scope>NUCLEOTIDE SEQUENCE [LARGE SCALE GENOMIC DNA]</scope>
    <source>
        <strain evidence="1 2">MRSN 2154</strain>
    </source>
</reference>
<dbReference type="PANTHER" id="PTHR34822:SF1">
    <property type="entry name" value="GRPB FAMILY PROTEIN"/>
    <property type="match status" value="1"/>
</dbReference>
<dbReference type="KEGG" id="psi:S70_00005"/>
<dbReference type="AlphaFoldDB" id="A0A140SSF5"/>
<reference evidence="2" key="2">
    <citation type="submission" date="2012-04" db="EMBL/GenBank/DDBJ databases">
        <title>Complete genome sequence of Providencia stuartii clinical isolate MRSN 2154.</title>
        <authorList>
            <person name="Clifford R.J."/>
            <person name="Hang J."/>
            <person name="Riley M.C."/>
            <person name="Onmus-Leone F."/>
            <person name="Kuschner R.A."/>
            <person name="Lesho E.P."/>
            <person name="Waterman P.E."/>
        </authorList>
    </citation>
    <scope>NUCLEOTIDE SEQUENCE [LARGE SCALE GENOMIC DNA]</scope>
    <source>
        <strain evidence="2">MRSN 2154</strain>
    </source>
</reference>
<organism evidence="1 2">
    <name type="scientific">Providencia stuartii (strain MRSN 2154)</name>
    <dbReference type="NCBI Taxonomy" id="1157951"/>
    <lineage>
        <taxon>Bacteria</taxon>
        <taxon>Pseudomonadati</taxon>
        <taxon>Pseudomonadota</taxon>
        <taxon>Gammaproteobacteria</taxon>
        <taxon>Enterobacterales</taxon>
        <taxon>Morganellaceae</taxon>
        <taxon>Providencia</taxon>
    </lineage>
</organism>
<dbReference type="Gene3D" id="3.30.460.10">
    <property type="entry name" value="Beta Polymerase, domain 2"/>
    <property type="match status" value="1"/>
</dbReference>
<evidence type="ECO:0008006" key="3">
    <source>
        <dbReference type="Google" id="ProtNLM"/>
    </source>
</evidence>
<accession>A0A140SSF5</accession>
<dbReference type="InterPro" id="IPR043519">
    <property type="entry name" value="NT_sf"/>
</dbReference>